<protein>
    <submittedName>
        <fullName evidence="1">Uncharacterized protein</fullName>
    </submittedName>
</protein>
<accession>A0A1B6HFG2</accession>
<gene>
    <name evidence="1" type="ORF">g.57825</name>
</gene>
<reference evidence="1" key="1">
    <citation type="submission" date="2015-11" db="EMBL/GenBank/DDBJ databases">
        <title>De novo transcriptome assembly of four potential Pierce s Disease insect vectors from Arizona vineyards.</title>
        <authorList>
            <person name="Tassone E.E."/>
        </authorList>
    </citation>
    <scope>NUCLEOTIDE SEQUENCE</scope>
</reference>
<proteinExistence type="predicted"/>
<sequence length="108" mass="12373">CKCKLSCRDISHMMIKLHQEFSQLDGNAQGNYLFGLVDVLHIGRRRFKTYEEAGQSRRQVTVSYTVPNGEGGFHKVCKQTFMNIFGIQSSKRLENIVKKKKAGETTFK</sequence>
<feature type="non-terminal residue" evidence="1">
    <location>
        <position position="1"/>
    </location>
</feature>
<organism evidence="1">
    <name type="scientific">Homalodisca liturata</name>
    <dbReference type="NCBI Taxonomy" id="320908"/>
    <lineage>
        <taxon>Eukaryota</taxon>
        <taxon>Metazoa</taxon>
        <taxon>Ecdysozoa</taxon>
        <taxon>Arthropoda</taxon>
        <taxon>Hexapoda</taxon>
        <taxon>Insecta</taxon>
        <taxon>Pterygota</taxon>
        <taxon>Neoptera</taxon>
        <taxon>Paraneoptera</taxon>
        <taxon>Hemiptera</taxon>
        <taxon>Auchenorrhyncha</taxon>
        <taxon>Membracoidea</taxon>
        <taxon>Cicadellidae</taxon>
        <taxon>Cicadellinae</taxon>
        <taxon>Proconiini</taxon>
        <taxon>Homalodisca</taxon>
    </lineage>
</organism>
<name>A0A1B6HFG2_9HEMI</name>
<feature type="non-terminal residue" evidence="1">
    <location>
        <position position="108"/>
    </location>
</feature>
<dbReference type="AlphaFoldDB" id="A0A1B6HFG2"/>
<evidence type="ECO:0000313" key="1">
    <source>
        <dbReference type="EMBL" id="JAS73382.1"/>
    </source>
</evidence>
<dbReference type="EMBL" id="GECU01034324">
    <property type="protein sequence ID" value="JAS73382.1"/>
    <property type="molecule type" value="Transcribed_RNA"/>
</dbReference>